<protein>
    <submittedName>
        <fullName evidence="1">Uncharacterized protein</fullName>
    </submittedName>
</protein>
<evidence type="ECO:0000313" key="1">
    <source>
        <dbReference type="EMBL" id="KAF3573998.1"/>
    </source>
</evidence>
<dbReference type="EMBL" id="QGKX02000095">
    <property type="protein sequence ID" value="KAF3573998.1"/>
    <property type="molecule type" value="Genomic_DNA"/>
</dbReference>
<organism evidence="1 2">
    <name type="scientific">Brassica cretica</name>
    <name type="common">Mustard</name>
    <dbReference type="NCBI Taxonomy" id="69181"/>
    <lineage>
        <taxon>Eukaryota</taxon>
        <taxon>Viridiplantae</taxon>
        <taxon>Streptophyta</taxon>
        <taxon>Embryophyta</taxon>
        <taxon>Tracheophyta</taxon>
        <taxon>Spermatophyta</taxon>
        <taxon>Magnoliopsida</taxon>
        <taxon>eudicotyledons</taxon>
        <taxon>Gunneridae</taxon>
        <taxon>Pentapetalae</taxon>
        <taxon>rosids</taxon>
        <taxon>malvids</taxon>
        <taxon>Brassicales</taxon>
        <taxon>Brassicaceae</taxon>
        <taxon>Brassiceae</taxon>
        <taxon>Brassica</taxon>
    </lineage>
</organism>
<dbReference type="AlphaFoldDB" id="A0A8S9RL81"/>
<gene>
    <name evidence="1" type="ORF">F2Q69_00061790</name>
</gene>
<name>A0A8S9RL81_BRACR</name>
<dbReference type="Proteomes" id="UP000712600">
    <property type="component" value="Unassembled WGS sequence"/>
</dbReference>
<reference evidence="1" key="1">
    <citation type="submission" date="2019-12" db="EMBL/GenBank/DDBJ databases">
        <title>Genome sequencing and annotation of Brassica cretica.</title>
        <authorList>
            <person name="Studholme D.J."/>
            <person name="Sarris P."/>
        </authorList>
    </citation>
    <scope>NUCLEOTIDE SEQUENCE</scope>
    <source>
        <strain evidence="1">PFS-109/04</strain>
        <tissue evidence="1">Leaf</tissue>
    </source>
</reference>
<comment type="caution">
    <text evidence="1">The sequence shown here is derived from an EMBL/GenBank/DDBJ whole genome shotgun (WGS) entry which is preliminary data.</text>
</comment>
<proteinExistence type="predicted"/>
<accession>A0A8S9RL81</accession>
<evidence type="ECO:0000313" key="2">
    <source>
        <dbReference type="Proteomes" id="UP000712600"/>
    </source>
</evidence>
<sequence length="67" mass="7879">MQCSFTELIHDDVELGINGVAHRKEKLTRFDRWFWRRNWLVLTFWVGLDREASGATIPDPIHCPPIS</sequence>